<dbReference type="GO" id="GO:0043539">
    <property type="term" value="F:protein serine/threonine kinase activator activity"/>
    <property type="evidence" value="ECO:0007669"/>
    <property type="project" value="InterPro"/>
</dbReference>
<dbReference type="GO" id="GO:0005524">
    <property type="term" value="F:ATP binding"/>
    <property type="evidence" value="ECO:0007669"/>
    <property type="project" value="InterPro"/>
</dbReference>
<dbReference type="InterPro" id="IPR047173">
    <property type="entry name" value="STRAD_A/B-like"/>
</dbReference>
<dbReference type="InterPro" id="IPR000719">
    <property type="entry name" value="Prot_kinase_dom"/>
</dbReference>
<dbReference type="EMBL" id="KK784873">
    <property type="protein sequence ID" value="KDO85965.1"/>
    <property type="molecule type" value="Genomic_DNA"/>
</dbReference>
<dbReference type="Proteomes" id="UP000027120">
    <property type="component" value="Unassembled WGS sequence"/>
</dbReference>
<organism evidence="3 4">
    <name type="scientific">Citrus sinensis</name>
    <name type="common">Sweet orange</name>
    <name type="synonym">Citrus aurantium var. sinensis</name>
    <dbReference type="NCBI Taxonomy" id="2711"/>
    <lineage>
        <taxon>Eukaryota</taxon>
        <taxon>Viridiplantae</taxon>
        <taxon>Streptophyta</taxon>
        <taxon>Embryophyta</taxon>
        <taxon>Tracheophyta</taxon>
        <taxon>Spermatophyta</taxon>
        <taxon>Magnoliopsida</taxon>
        <taxon>eudicotyledons</taxon>
        <taxon>Gunneridae</taxon>
        <taxon>Pentapetalae</taxon>
        <taxon>rosids</taxon>
        <taxon>malvids</taxon>
        <taxon>Sapindales</taxon>
        <taxon>Rutaceae</taxon>
        <taxon>Aurantioideae</taxon>
        <taxon>Citrus</taxon>
    </lineage>
</organism>
<feature type="domain" description="Protein kinase" evidence="2">
    <location>
        <begin position="1"/>
        <end position="245"/>
    </location>
</feature>
<comment type="similarity">
    <text evidence="1">Belongs to the protein kinase superfamily. STE Ser/Thr protein kinase family. STE20 subfamily.</text>
</comment>
<gene>
    <name evidence="3" type="ORF">CISIN_1g037274mg</name>
</gene>
<dbReference type="GO" id="GO:0004672">
    <property type="term" value="F:protein kinase activity"/>
    <property type="evidence" value="ECO:0007669"/>
    <property type="project" value="InterPro"/>
</dbReference>
<evidence type="ECO:0000313" key="3">
    <source>
        <dbReference type="EMBL" id="KDO85965.1"/>
    </source>
</evidence>
<dbReference type="PROSITE" id="PS50011">
    <property type="entry name" value="PROTEIN_KINASE_DOM"/>
    <property type="match status" value="1"/>
</dbReference>
<dbReference type="AlphaFoldDB" id="A0A067H4V4"/>
<reference evidence="3 4" key="1">
    <citation type="submission" date="2014-04" db="EMBL/GenBank/DDBJ databases">
        <authorList>
            <consortium name="International Citrus Genome Consortium"/>
            <person name="Gmitter F."/>
            <person name="Chen C."/>
            <person name="Farmerie W."/>
            <person name="Harkins T."/>
            <person name="Desany B."/>
            <person name="Mohiuddin M."/>
            <person name="Kodira C."/>
            <person name="Borodovsky M."/>
            <person name="Lomsadze A."/>
            <person name="Burns P."/>
            <person name="Jenkins J."/>
            <person name="Prochnik S."/>
            <person name="Shu S."/>
            <person name="Chapman J."/>
            <person name="Pitluck S."/>
            <person name="Schmutz J."/>
            <person name="Rokhsar D."/>
        </authorList>
    </citation>
    <scope>NUCLEOTIDE SEQUENCE</scope>
</reference>
<dbReference type="SMART" id="SM00220">
    <property type="entry name" value="S_TKc"/>
    <property type="match status" value="1"/>
</dbReference>
<name>A0A067H4V4_CITSI</name>
<keyword evidence="4" id="KW-1185">Reference proteome</keyword>
<accession>A0A067H4V4</accession>
<dbReference type="PANTHER" id="PTHR48014:SF3">
    <property type="entry name" value="PROTEIN KINASE DOMAIN-CONTAINING PROTEIN"/>
    <property type="match status" value="1"/>
</dbReference>
<dbReference type="STRING" id="2711.A0A067H4V4"/>
<dbReference type="SUPFAM" id="SSF56112">
    <property type="entry name" value="Protein kinase-like (PK-like)"/>
    <property type="match status" value="1"/>
</dbReference>
<evidence type="ECO:0000259" key="2">
    <source>
        <dbReference type="PROSITE" id="PS50011"/>
    </source>
</evidence>
<protein>
    <recommendedName>
        <fullName evidence="2">Protein kinase domain-containing protein</fullName>
    </recommendedName>
</protein>
<dbReference type="SMR" id="A0A067H4V4"/>
<sequence length="245" mass="27828">VIDINHQAEEYAKLAREIYRYKHLSHPNIIPIYKTMISQRQLFYAEIACMIGSLDSIMTYRPLNSPAATQLIMSNRHRYGITVDCLAIAHKETLKGLSYLQGEGLFHKNISAGHILHNIFNDDTRNWISSSSSITTWAAAPEVVNFGDDYYSCKSDIWLIGITALQFPCGGLPVSRRQDLDIMTKMLMKQPKSTSLQVAPNEDTTHGTRTLSKNFWNMVKICLAPDPAKRPAAEAQVLQEMWHFR</sequence>
<dbReference type="InterPro" id="IPR011009">
    <property type="entry name" value="Kinase-like_dom_sf"/>
</dbReference>
<proteinExistence type="inferred from homology"/>
<dbReference type="Gene3D" id="1.10.510.10">
    <property type="entry name" value="Transferase(Phosphotransferase) domain 1"/>
    <property type="match status" value="1"/>
</dbReference>
<feature type="non-terminal residue" evidence="3">
    <location>
        <position position="1"/>
    </location>
</feature>
<evidence type="ECO:0000313" key="4">
    <source>
        <dbReference type="Proteomes" id="UP000027120"/>
    </source>
</evidence>
<dbReference type="Pfam" id="PF00069">
    <property type="entry name" value="Pkinase"/>
    <property type="match status" value="1"/>
</dbReference>
<dbReference type="PANTHER" id="PTHR48014">
    <property type="entry name" value="SERINE/THREONINE-PROTEIN KINASE FRAY2"/>
    <property type="match status" value="1"/>
</dbReference>
<evidence type="ECO:0000256" key="1">
    <source>
        <dbReference type="ARBA" id="ARBA00008874"/>
    </source>
</evidence>